<gene>
    <name evidence="3" type="ORF">C8D82_15114</name>
</gene>
<evidence type="ECO:0000313" key="3">
    <source>
        <dbReference type="EMBL" id="PVY33338.1"/>
    </source>
</evidence>
<accession>A0A2U1ACM9</accession>
<evidence type="ECO:0000313" key="4">
    <source>
        <dbReference type="Proteomes" id="UP000245959"/>
    </source>
</evidence>
<dbReference type="Gene3D" id="3.40.630.30">
    <property type="match status" value="1"/>
</dbReference>
<dbReference type="GeneID" id="78297200"/>
<protein>
    <submittedName>
        <fullName evidence="3">Acetyltransferase (GNAT) family protein</fullName>
    </submittedName>
</protein>
<name>A0A2U1ACM9_9BACT</name>
<dbReference type="PROSITE" id="PS51186">
    <property type="entry name" value="GNAT"/>
    <property type="match status" value="1"/>
</dbReference>
<sequence length="162" mass="18107">MKAVECRRFSAGEEPPWGLLLLADPSGEMVRRYLGRSELFGCFSGKACIAVAAVVPLGEGVCELKNLAVAPPWQRRGIGRLLLGYVCDCCAENFRAMEVGTGNSSIGNQHFYRSMGFRRFHTDRGFFLRNYPEPIEEDGIPCTDLVKFRKALARELRTVRAD</sequence>
<dbReference type="PANTHER" id="PTHR13947">
    <property type="entry name" value="GNAT FAMILY N-ACETYLTRANSFERASE"/>
    <property type="match status" value="1"/>
</dbReference>
<proteinExistence type="predicted"/>
<evidence type="ECO:0000259" key="2">
    <source>
        <dbReference type="PROSITE" id="PS51186"/>
    </source>
</evidence>
<dbReference type="InterPro" id="IPR050769">
    <property type="entry name" value="NAT_camello-type"/>
</dbReference>
<dbReference type="Proteomes" id="UP000245959">
    <property type="component" value="Unassembled WGS sequence"/>
</dbReference>
<keyword evidence="4" id="KW-1185">Reference proteome</keyword>
<dbReference type="InterPro" id="IPR016181">
    <property type="entry name" value="Acyl_CoA_acyltransferase"/>
</dbReference>
<evidence type="ECO:0000256" key="1">
    <source>
        <dbReference type="ARBA" id="ARBA00022679"/>
    </source>
</evidence>
<feature type="domain" description="N-acetyltransferase" evidence="2">
    <location>
        <begin position="1"/>
        <end position="138"/>
    </location>
</feature>
<dbReference type="InterPro" id="IPR000182">
    <property type="entry name" value="GNAT_dom"/>
</dbReference>
<dbReference type="AlphaFoldDB" id="A0A2U1ACM9"/>
<comment type="caution">
    <text evidence="3">The sequence shown here is derived from an EMBL/GenBank/DDBJ whole genome shotgun (WGS) entry which is preliminary data.</text>
</comment>
<dbReference type="EMBL" id="QEKH01000051">
    <property type="protein sequence ID" value="PVY33338.1"/>
    <property type="molecule type" value="Genomic_DNA"/>
</dbReference>
<dbReference type="GO" id="GO:0008080">
    <property type="term" value="F:N-acetyltransferase activity"/>
    <property type="evidence" value="ECO:0007669"/>
    <property type="project" value="InterPro"/>
</dbReference>
<dbReference type="PANTHER" id="PTHR13947:SF37">
    <property type="entry name" value="LD18367P"/>
    <property type="match status" value="1"/>
</dbReference>
<reference evidence="3 4" key="1">
    <citation type="submission" date="2018-04" db="EMBL/GenBank/DDBJ databases">
        <title>Genomic Encyclopedia of Type Strains, Phase IV (KMG-IV): sequencing the most valuable type-strain genomes for metagenomic binning, comparative biology and taxonomic classification.</title>
        <authorList>
            <person name="Goeker M."/>
        </authorList>
    </citation>
    <scope>NUCLEOTIDE SEQUENCE [LARGE SCALE GENOMIC DNA]</scope>
    <source>
        <strain evidence="3 4">DSM 14823</strain>
    </source>
</reference>
<dbReference type="SUPFAM" id="SSF55729">
    <property type="entry name" value="Acyl-CoA N-acyltransferases (Nat)"/>
    <property type="match status" value="1"/>
</dbReference>
<dbReference type="CDD" id="cd04301">
    <property type="entry name" value="NAT_SF"/>
    <property type="match status" value="1"/>
</dbReference>
<organism evidence="3 4">
    <name type="scientific">Victivallis vadensis</name>
    <dbReference type="NCBI Taxonomy" id="172901"/>
    <lineage>
        <taxon>Bacteria</taxon>
        <taxon>Pseudomonadati</taxon>
        <taxon>Lentisphaerota</taxon>
        <taxon>Lentisphaeria</taxon>
        <taxon>Victivallales</taxon>
        <taxon>Victivallaceae</taxon>
        <taxon>Victivallis</taxon>
    </lineage>
</organism>
<dbReference type="Pfam" id="PF13508">
    <property type="entry name" value="Acetyltransf_7"/>
    <property type="match status" value="1"/>
</dbReference>
<dbReference type="RefSeq" id="WP_116885938.1">
    <property type="nucleotide sequence ID" value="NZ_QEKH01000051.1"/>
</dbReference>
<keyword evidence="1 3" id="KW-0808">Transferase</keyword>